<dbReference type="SMART" id="SM00231">
    <property type="entry name" value="FA58C"/>
    <property type="match status" value="1"/>
</dbReference>
<dbReference type="OrthoDB" id="10067267at2759"/>
<sequence length="191" mass="21019">MFDFELDKVYTLIQFIDVDRYCLAGPEALGMENGEIEDSQITSSSFIPGMEPSKGRLNAGTAWVASSRNSNQWIQVCVNESVVFTAIATQGIGDEYSRVTSYAVSYSSDGETFQVYTVTGTRKVFPGNTDGNTVVTNTITPPITARCIRIHPETWNANAYIAMRIELYGCGTHENAIYDNCVEAHQKACQA</sequence>
<gene>
    <name evidence="2" type="ORF">PACLA_8A024811</name>
</gene>
<dbReference type="PROSITE" id="PS50022">
    <property type="entry name" value="FA58C_3"/>
    <property type="match status" value="1"/>
</dbReference>
<dbReference type="AlphaFoldDB" id="A0A7D9EDS1"/>
<evidence type="ECO:0000313" key="3">
    <source>
        <dbReference type="Proteomes" id="UP001152795"/>
    </source>
</evidence>
<reference evidence="2" key="1">
    <citation type="submission" date="2020-04" db="EMBL/GenBank/DDBJ databases">
        <authorList>
            <person name="Alioto T."/>
            <person name="Alioto T."/>
            <person name="Gomez Garrido J."/>
        </authorList>
    </citation>
    <scope>NUCLEOTIDE SEQUENCE</scope>
    <source>
        <strain evidence="2">A484AB</strain>
    </source>
</reference>
<dbReference type="PANTHER" id="PTHR24543">
    <property type="entry name" value="MULTICOPPER OXIDASE-RELATED"/>
    <property type="match status" value="1"/>
</dbReference>
<dbReference type="EMBL" id="CACRXK020005741">
    <property type="protein sequence ID" value="CAB4007248.1"/>
    <property type="molecule type" value="Genomic_DNA"/>
</dbReference>
<dbReference type="InterPro" id="IPR008979">
    <property type="entry name" value="Galactose-bd-like_sf"/>
</dbReference>
<feature type="non-terminal residue" evidence="2">
    <location>
        <position position="191"/>
    </location>
</feature>
<dbReference type="Pfam" id="PF00754">
    <property type="entry name" value="F5_F8_type_C"/>
    <property type="match status" value="1"/>
</dbReference>
<dbReference type="PROSITE" id="PS01286">
    <property type="entry name" value="FA58C_2"/>
    <property type="match status" value="1"/>
</dbReference>
<accession>A0A7D9EDS1</accession>
<dbReference type="Gene3D" id="2.60.120.260">
    <property type="entry name" value="Galactose-binding domain-like"/>
    <property type="match status" value="1"/>
</dbReference>
<evidence type="ECO:0000256" key="1">
    <source>
        <dbReference type="ARBA" id="ARBA00023157"/>
    </source>
</evidence>
<proteinExistence type="predicted"/>
<evidence type="ECO:0000313" key="2">
    <source>
        <dbReference type="EMBL" id="CAB4007248.1"/>
    </source>
</evidence>
<keyword evidence="3" id="KW-1185">Reference proteome</keyword>
<dbReference type="FunFam" id="2.60.120.260:FF:000002">
    <property type="entry name" value="Coagulation factor VIII"/>
    <property type="match status" value="1"/>
</dbReference>
<dbReference type="SUPFAM" id="SSF49785">
    <property type="entry name" value="Galactose-binding domain-like"/>
    <property type="match status" value="1"/>
</dbReference>
<keyword evidence="1" id="KW-1015">Disulfide bond</keyword>
<dbReference type="Proteomes" id="UP001152795">
    <property type="component" value="Unassembled WGS sequence"/>
</dbReference>
<comment type="caution">
    <text evidence="2">The sequence shown here is derived from an EMBL/GenBank/DDBJ whole genome shotgun (WGS) entry which is preliminary data.</text>
</comment>
<dbReference type="InterPro" id="IPR000421">
    <property type="entry name" value="FA58C"/>
</dbReference>
<organism evidence="2 3">
    <name type="scientific">Paramuricea clavata</name>
    <name type="common">Red gorgonian</name>
    <name type="synonym">Violescent sea-whip</name>
    <dbReference type="NCBI Taxonomy" id="317549"/>
    <lineage>
        <taxon>Eukaryota</taxon>
        <taxon>Metazoa</taxon>
        <taxon>Cnidaria</taxon>
        <taxon>Anthozoa</taxon>
        <taxon>Octocorallia</taxon>
        <taxon>Malacalcyonacea</taxon>
        <taxon>Plexauridae</taxon>
        <taxon>Paramuricea</taxon>
    </lineage>
</organism>
<dbReference type="CDD" id="cd00057">
    <property type="entry name" value="FA58C"/>
    <property type="match status" value="1"/>
</dbReference>
<name>A0A7D9EDS1_PARCT</name>
<protein>
    <submittedName>
        <fullName evidence="2">Uncharacterized protein</fullName>
    </submittedName>
</protein>